<accession>A0A9C6SLL1</accession>
<dbReference type="GeneID" id="100651288"/>
<feature type="chain" id="PRO_5039095891" evidence="2">
    <location>
        <begin position="25"/>
        <end position="471"/>
    </location>
</feature>
<evidence type="ECO:0000256" key="1">
    <source>
        <dbReference type="SAM" id="Phobius"/>
    </source>
</evidence>
<protein>
    <submittedName>
        <fullName evidence="4">Uncharacterized protein LOC100651288</fullName>
    </submittedName>
</protein>
<dbReference type="OrthoDB" id="6372754at2759"/>
<feature type="transmembrane region" description="Helical" evidence="1">
    <location>
        <begin position="355"/>
        <end position="377"/>
    </location>
</feature>
<dbReference type="KEGG" id="bter:100651288"/>
<gene>
    <name evidence="4" type="primary">LOC100651288</name>
</gene>
<keyword evidence="3" id="KW-1185">Reference proteome</keyword>
<evidence type="ECO:0000313" key="4">
    <source>
        <dbReference type="RefSeq" id="XP_048264445.1"/>
    </source>
</evidence>
<name>A0A9C6SLL1_BOMTE</name>
<keyword evidence="1" id="KW-1133">Transmembrane helix</keyword>
<keyword evidence="1" id="KW-0812">Transmembrane</keyword>
<evidence type="ECO:0000256" key="2">
    <source>
        <dbReference type="SAM" id="SignalP"/>
    </source>
</evidence>
<evidence type="ECO:0000313" key="3">
    <source>
        <dbReference type="Proteomes" id="UP000835206"/>
    </source>
</evidence>
<reference evidence="4" key="1">
    <citation type="submission" date="2025-08" db="UniProtKB">
        <authorList>
            <consortium name="RefSeq"/>
        </authorList>
    </citation>
    <scope>IDENTIFICATION</scope>
</reference>
<keyword evidence="2" id="KW-0732">Signal</keyword>
<feature type="signal peptide" evidence="2">
    <location>
        <begin position="1"/>
        <end position="24"/>
    </location>
</feature>
<organism evidence="3 4">
    <name type="scientific">Bombus terrestris</name>
    <name type="common">Buff-tailed bumblebee</name>
    <name type="synonym">Apis terrestris</name>
    <dbReference type="NCBI Taxonomy" id="30195"/>
    <lineage>
        <taxon>Eukaryota</taxon>
        <taxon>Metazoa</taxon>
        <taxon>Ecdysozoa</taxon>
        <taxon>Arthropoda</taxon>
        <taxon>Hexapoda</taxon>
        <taxon>Insecta</taxon>
        <taxon>Pterygota</taxon>
        <taxon>Neoptera</taxon>
        <taxon>Endopterygota</taxon>
        <taxon>Hymenoptera</taxon>
        <taxon>Apocrita</taxon>
        <taxon>Aculeata</taxon>
        <taxon>Apoidea</taxon>
        <taxon>Anthophila</taxon>
        <taxon>Apidae</taxon>
        <taxon>Bombus</taxon>
        <taxon>Bombus</taxon>
    </lineage>
</organism>
<sequence>MDRQIITTKLLFFVLLLFVSSVRAKDHAKSSNLTPNEAVKPVEEFVEESSTEDQFSLESATTTESATTVQTYQKLTLSINARKNISREFRPSVHLGVIGEIKESRISNVPFNAVHHFNFDNGVDPGSYHQHLKDFQIVYQPTAKTPQTLQAGNPENSYRNLFETVVAPTEESKKDETTQNGYVKFQDDGLDAVRVEYDDSSKDQAFHQQFSHSVTENMGAQYDSTDQQIFQNLEKPIFEQQTSTVWGKPSKFQGEIEKHGGSFSKPELNADPLKISHYTGFYDHQNQQQSNLQNFELFRKPSNGVVYVQESSFLTTRKYPYPIYQPHRGYHQVDFINDERPSYPVKKRVSSWKKIFHLIGAILPLGLLIAALTPNVVKVDNTTQPNIVLSKWRVADLPVEHKHARFTDPFNDCEERSICDMILAGGDAGSTVLQNILWNLATRTSTTMAKESGLHDVFEAVKKKDCTNVLC</sequence>
<dbReference type="Proteomes" id="UP000835206">
    <property type="component" value="Chromosome 9"/>
</dbReference>
<proteinExistence type="predicted"/>
<dbReference type="AlphaFoldDB" id="A0A9C6SLL1"/>
<dbReference type="RefSeq" id="XP_048264445.1">
    <property type="nucleotide sequence ID" value="XM_048408488.1"/>
</dbReference>
<keyword evidence="1" id="KW-0472">Membrane</keyword>